<protein>
    <submittedName>
        <fullName evidence="5">Fluoroquinolones export ATP-binding protein/MT2762</fullName>
        <ecNumber evidence="5">3.6.3.-</ecNumber>
    </submittedName>
</protein>
<dbReference type="SUPFAM" id="SSF52540">
    <property type="entry name" value="P-loop containing nucleoside triphosphate hydrolases"/>
    <property type="match status" value="1"/>
</dbReference>
<dbReference type="InterPro" id="IPR051782">
    <property type="entry name" value="ABC_Transporter_VariousFunc"/>
</dbReference>
<dbReference type="PROSITE" id="PS00211">
    <property type="entry name" value="ABC_TRANSPORTER_1"/>
    <property type="match status" value="1"/>
</dbReference>
<keyword evidence="1" id="KW-0813">Transport</keyword>
<evidence type="ECO:0000259" key="4">
    <source>
        <dbReference type="PROSITE" id="PS50893"/>
    </source>
</evidence>
<evidence type="ECO:0000256" key="3">
    <source>
        <dbReference type="ARBA" id="ARBA00022840"/>
    </source>
</evidence>
<evidence type="ECO:0000256" key="2">
    <source>
        <dbReference type="ARBA" id="ARBA00022741"/>
    </source>
</evidence>
<dbReference type="InterPro" id="IPR003593">
    <property type="entry name" value="AAA+_ATPase"/>
</dbReference>
<keyword evidence="3 5" id="KW-0067">ATP-binding</keyword>
<dbReference type="GO" id="GO:0016887">
    <property type="term" value="F:ATP hydrolysis activity"/>
    <property type="evidence" value="ECO:0007669"/>
    <property type="project" value="InterPro"/>
</dbReference>
<proteinExistence type="predicted"/>
<organism evidence="5 6">
    <name type="scientific">Dorea formicigenerans</name>
    <dbReference type="NCBI Taxonomy" id="39486"/>
    <lineage>
        <taxon>Bacteria</taxon>
        <taxon>Bacillati</taxon>
        <taxon>Bacillota</taxon>
        <taxon>Clostridia</taxon>
        <taxon>Lachnospirales</taxon>
        <taxon>Lachnospiraceae</taxon>
        <taxon>Dorea</taxon>
    </lineage>
</organism>
<dbReference type="Gene3D" id="3.40.50.300">
    <property type="entry name" value="P-loop containing nucleotide triphosphate hydrolases"/>
    <property type="match status" value="1"/>
</dbReference>
<keyword evidence="2" id="KW-0547">Nucleotide-binding</keyword>
<evidence type="ECO:0000313" key="5">
    <source>
        <dbReference type="EMBL" id="VUX02994.1"/>
    </source>
</evidence>
<dbReference type="Proteomes" id="UP000358366">
    <property type="component" value="Unassembled WGS sequence"/>
</dbReference>
<dbReference type="CDD" id="cd03230">
    <property type="entry name" value="ABC_DR_subfamily_A"/>
    <property type="match status" value="1"/>
</dbReference>
<dbReference type="PANTHER" id="PTHR42939">
    <property type="entry name" value="ABC TRANSPORTER ATP-BINDING PROTEIN ALBC-RELATED"/>
    <property type="match status" value="1"/>
</dbReference>
<dbReference type="EC" id="3.6.3.-" evidence="5"/>
<gene>
    <name evidence="5" type="ORF">DFSSTS7063_01133</name>
</gene>
<dbReference type="SMART" id="SM00382">
    <property type="entry name" value="AAA"/>
    <property type="match status" value="1"/>
</dbReference>
<dbReference type="PANTHER" id="PTHR42939:SF1">
    <property type="entry name" value="ABC TRANSPORTER ATP-BINDING PROTEIN ALBC-RELATED"/>
    <property type="match status" value="1"/>
</dbReference>
<evidence type="ECO:0000256" key="1">
    <source>
        <dbReference type="ARBA" id="ARBA00022448"/>
    </source>
</evidence>
<keyword evidence="5" id="KW-0378">Hydrolase</keyword>
<dbReference type="Pfam" id="PF00005">
    <property type="entry name" value="ABC_tran"/>
    <property type="match status" value="1"/>
</dbReference>
<dbReference type="InterPro" id="IPR017871">
    <property type="entry name" value="ABC_transporter-like_CS"/>
</dbReference>
<dbReference type="InterPro" id="IPR027417">
    <property type="entry name" value="P-loop_NTPase"/>
</dbReference>
<feature type="domain" description="ABC transporter" evidence="4">
    <location>
        <begin position="7"/>
        <end position="250"/>
    </location>
</feature>
<dbReference type="AlphaFoldDB" id="A0A564T7A4"/>
<dbReference type="PROSITE" id="PS50893">
    <property type="entry name" value="ABC_TRANSPORTER_2"/>
    <property type="match status" value="1"/>
</dbReference>
<name>A0A564T7A4_9FIRM</name>
<dbReference type="EMBL" id="CABHNI010000020">
    <property type="protein sequence ID" value="VUX02994.1"/>
    <property type="molecule type" value="Genomic_DNA"/>
</dbReference>
<dbReference type="GO" id="GO:0005524">
    <property type="term" value="F:ATP binding"/>
    <property type="evidence" value="ECO:0007669"/>
    <property type="project" value="UniProtKB-KW"/>
</dbReference>
<dbReference type="RefSeq" id="WP_144124045.1">
    <property type="nucleotide sequence ID" value="NZ_CABHNI010000020.1"/>
</dbReference>
<sequence>MKNEYAVETKNITKYYEKTNHIFDNMSISFQTGKIIGLIGKNGSGKTTFIKLISGMTQQNEGDIYILGEKMTCENSVVLLRKYISVLGDANRALYWNISGMDNLEYFLTLKTGKSYRTIPDHILQYIQDFNMEDFIYNRVETYSKGMKQRLLLLISLLSEPKILFMDEPLNGLDYDNAVILKQMISIYSKEKEGTVFLTSHDQHFLNEVCDVQYQIKDKSIAERVGNNNSEKTMILYVRVRNSDIKTMYIQKYKAEESKIDEQILKLETDLNNAGFYQEISSLIEERKVTILEARAL</sequence>
<dbReference type="InterPro" id="IPR003439">
    <property type="entry name" value="ABC_transporter-like_ATP-bd"/>
</dbReference>
<evidence type="ECO:0000313" key="6">
    <source>
        <dbReference type="Proteomes" id="UP000358366"/>
    </source>
</evidence>
<reference evidence="5 6" key="1">
    <citation type="submission" date="2019-07" db="EMBL/GenBank/DDBJ databases">
        <authorList>
            <person name="Hibberd C M."/>
            <person name="Gehrig L. J."/>
            <person name="Chang H.-W."/>
            <person name="Venkatesh S."/>
        </authorList>
    </citation>
    <scope>NUCLEOTIDE SEQUENCE [LARGE SCALE GENOMIC DNA]</scope>
    <source>
        <strain evidence="5">Dorea_formicigenerans_SSTS_Bg7063</strain>
    </source>
</reference>
<accession>A0A564T7A4</accession>